<evidence type="ECO:0000313" key="2">
    <source>
        <dbReference type="Proteomes" id="UP000270487"/>
    </source>
</evidence>
<accession>A0A3S4WKR1</accession>
<dbReference type="RefSeq" id="WP_141131863.1">
    <property type="nucleotide sequence ID" value="NZ_CAMISM010000001.1"/>
</dbReference>
<dbReference type="Proteomes" id="UP000270487">
    <property type="component" value="Chromosome"/>
</dbReference>
<dbReference type="AlphaFoldDB" id="A0A3S4WKR1"/>
<evidence type="ECO:0000313" key="1">
    <source>
        <dbReference type="EMBL" id="VEI68118.1"/>
    </source>
</evidence>
<gene>
    <name evidence="1" type="ORF">NCTC13193_02199</name>
</gene>
<evidence type="ECO:0008006" key="3">
    <source>
        <dbReference type="Google" id="ProtNLM"/>
    </source>
</evidence>
<proteinExistence type="predicted"/>
<reference evidence="1 2" key="1">
    <citation type="submission" date="2018-12" db="EMBL/GenBank/DDBJ databases">
        <authorList>
            <consortium name="Pathogen Informatics"/>
        </authorList>
    </citation>
    <scope>NUCLEOTIDE SEQUENCE [LARGE SCALE GENOMIC DNA]</scope>
    <source>
        <strain evidence="1 2">NCTC13193</strain>
    </source>
</reference>
<protein>
    <recommendedName>
        <fullName evidence="3">Inovirus Gp2 family protein</fullName>
    </recommendedName>
</protein>
<dbReference type="EMBL" id="LR134492">
    <property type="protein sequence ID" value="VEI68118.1"/>
    <property type="molecule type" value="Genomic_DNA"/>
</dbReference>
<organism evidence="1 2">
    <name type="scientific">Serratia fonticola</name>
    <dbReference type="NCBI Taxonomy" id="47917"/>
    <lineage>
        <taxon>Bacteria</taxon>
        <taxon>Pseudomonadati</taxon>
        <taxon>Pseudomonadota</taxon>
        <taxon>Gammaproteobacteria</taxon>
        <taxon>Enterobacterales</taxon>
        <taxon>Yersiniaceae</taxon>
        <taxon>Serratia</taxon>
    </lineage>
</organism>
<name>A0A3S4WKR1_SERFO</name>
<sequence length="324" mass="37326">MRNMLKTFSASMQNSYFNHLTFSSMQLPKTPGSTTFMLTPDFDRLAEPYLLLHTLPLSVVAGNYNFSYVEGLCLRIARMMEAWPEQRLFHPILQRCCEFIASVEEDERFGEDYWMGLMSELYVANSSDEHQQAVNDWVREGLQSRTAAYLLMTEVHTAHDSFVAMGLELSYEQADTPLERIVQDREQLLNNMHGHTDFKRCTSVFWHLELGQQKGYFLQMLFLCPTEQSDTAPALAKQIGEYWQTTVTEGLGRYYANDTVQEKYFYPGCLHVLNGRNDILAEVEHALLFMTEMDLCARLVLPDGSPTFGVTHFCHRVASNHRPL</sequence>